<evidence type="ECO:0000259" key="10">
    <source>
        <dbReference type="PROSITE" id="PS50222"/>
    </source>
</evidence>
<dbReference type="PANTHER" id="PTHR47508">
    <property type="entry name" value="SAM DOMAIN-CONTAINING PROTEIN-RELATED"/>
    <property type="match status" value="1"/>
</dbReference>
<dbReference type="GO" id="GO:0007165">
    <property type="term" value="P:signal transduction"/>
    <property type="evidence" value="ECO:0007669"/>
    <property type="project" value="InterPro"/>
</dbReference>
<dbReference type="InterPro" id="IPR032675">
    <property type="entry name" value="LRR_dom_sf"/>
</dbReference>
<keyword evidence="4" id="KW-0547">Nucleotide-binding</keyword>
<dbReference type="Proteomes" id="UP000663879">
    <property type="component" value="Unassembled WGS sequence"/>
</dbReference>
<evidence type="ECO:0000256" key="5">
    <source>
        <dbReference type="ARBA" id="ARBA00022777"/>
    </source>
</evidence>
<evidence type="ECO:0000313" key="12">
    <source>
        <dbReference type="EMBL" id="CAF0782367.1"/>
    </source>
</evidence>
<dbReference type="Gene3D" id="3.80.10.10">
    <property type="entry name" value="Ribonuclease Inhibitor"/>
    <property type="match status" value="2"/>
</dbReference>
<dbReference type="Gene3D" id="3.40.50.10140">
    <property type="entry name" value="Toll/interleukin-1 receptor homology (TIR) domain"/>
    <property type="match status" value="1"/>
</dbReference>
<proteinExistence type="predicted"/>
<dbReference type="InterPro" id="IPR002048">
    <property type="entry name" value="EF_hand_dom"/>
</dbReference>
<evidence type="ECO:0000256" key="8">
    <source>
        <dbReference type="ARBA" id="ARBA00047899"/>
    </source>
</evidence>
<protein>
    <recommendedName>
        <fullName evidence="1">non-specific serine/threonine protein kinase</fullName>
        <ecNumber evidence="1">2.7.11.1</ecNumber>
    </recommendedName>
</protein>
<dbReference type="Gene3D" id="1.10.10.10">
    <property type="entry name" value="Winged helix-like DNA-binding domain superfamily/Winged helix DNA-binding domain"/>
    <property type="match status" value="1"/>
</dbReference>
<comment type="caution">
    <text evidence="12">The sequence shown here is derived from an EMBL/GenBank/DDBJ whole genome shotgun (WGS) entry which is preliminary data.</text>
</comment>
<dbReference type="InterPro" id="IPR032171">
    <property type="entry name" value="COR-A"/>
</dbReference>
<dbReference type="PROSITE" id="PS00018">
    <property type="entry name" value="EF_HAND_1"/>
    <property type="match status" value="1"/>
</dbReference>
<dbReference type="SUPFAM" id="SSF52058">
    <property type="entry name" value="L domain-like"/>
    <property type="match status" value="1"/>
</dbReference>
<evidence type="ECO:0000256" key="1">
    <source>
        <dbReference type="ARBA" id="ARBA00012513"/>
    </source>
</evidence>
<keyword evidence="5" id="KW-0418">Kinase</keyword>
<dbReference type="GO" id="GO:0016301">
    <property type="term" value="F:kinase activity"/>
    <property type="evidence" value="ECO:0007669"/>
    <property type="project" value="UniProtKB-KW"/>
</dbReference>
<dbReference type="InterPro" id="IPR057263">
    <property type="entry name" value="COR-B"/>
</dbReference>
<dbReference type="PANTHER" id="PTHR47508:SF1">
    <property type="entry name" value="NON-SPECIFIC SERINE_THREONINE PROTEIN KINASE"/>
    <property type="match status" value="1"/>
</dbReference>
<evidence type="ECO:0000256" key="2">
    <source>
        <dbReference type="ARBA" id="ARBA00022679"/>
    </source>
</evidence>
<evidence type="ECO:0000256" key="9">
    <source>
        <dbReference type="ARBA" id="ARBA00048679"/>
    </source>
</evidence>
<dbReference type="InterPro" id="IPR035897">
    <property type="entry name" value="Toll_tir_struct_dom_sf"/>
</dbReference>
<evidence type="ECO:0000259" key="11">
    <source>
        <dbReference type="PROSITE" id="PS51424"/>
    </source>
</evidence>
<comment type="catalytic activity">
    <reaction evidence="9">
        <text>L-seryl-[protein] + ATP = O-phospho-L-seryl-[protein] + ADP + H(+)</text>
        <dbReference type="Rhea" id="RHEA:17989"/>
        <dbReference type="Rhea" id="RHEA-COMP:9863"/>
        <dbReference type="Rhea" id="RHEA-COMP:11604"/>
        <dbReference type="ChEBI" id="CHEBI:15378"/>
        <dbReference type="ChEBI" id="CHEBI:29999"/>
        <dbReference type="ChEBI" id="CHEBI:30616"/>
        <dbReference type="ChEBI" id="CHEBI:83421"/>
        <dbReference type="ChEBI" id="CHEBI:456216"/>
        <dbReference type="EC" id="2.7.11.1"/>
    </reaction>
</comment>
<gene>
    <name evidence="12" type="ORF">OXX778_LOCUS5532</name>
</gene>
<dbReference type="Pfam" id="PF16095">
    <property type="entry name" value="COR-A"/>
    <property type="match status" value="1"/>
</dbReference>
<dbReference type="Gene3D" id="3.40.50.300">
    <property type="entry name" value="P-loop containing nucleotide triphosphate hydrolases"/>
    <property type="match status" value="1"/>
</dbReference>
<evidence type="ECO:0000256" key="6">
    <source>
        <dbReference type="ARBA" id="ARBA00022840"/>
    </source>
</evidence>
<evidence type="ECO:0000313" key="13">
    <source>
        <dbReference type="Proteomes" id="UP000663879"/>
    </source>
</evidence>
<dbReference type="Pfam" id="PF25497">
    <property type="entry name" value="COR-B"/>
    <property type="match status" value="1"/>
</dbReference>
<sequence length="1905" mass="219682">MFFEIERVIDENELNTNDNIIKSYITLAIVENVDENGQLKYKIPGLDDIYSIEPCSNLIHPCGFWNYFYTEIKQKMDMSEYNDRVEFKVFDLVHSKYLQDSIFNWNLYFKTNNYLESVSFDIFSQEQKEEMPRFYYAQTTFIVKNYLTCDFTYNPRYIWSSLEDLSSDDMTSIFQNLGMFKQVDDLVEEVTEETLSAIVLLPKKIDKNFISVPSIKSIDCISNLNASCIHRENIKLFIQNQSFININYPHLLEGKCLDLIEENVRLSLKDIIILFCTCLDIRICQNDILFPNFKLDENFNKEKFNQSLKQFYNQLSSCLSLIIPYFYEAKFRLDKSIPIKDIIIDESLKNFKTPQSSETSLQSPIETNHNETKLQDFVSQKIKEFSISSNGMCKYCNVFNLDLSSLSLKQGASLDNFFKKALKQLDEFSSIITSINIRDSLDLTISDPKSISLSRKIFKYLPNLVTITLNNVKISEIHTSINNTEFLKNIEFQNNYLLEIPDDILTKNKSLTQIIIDNQPIREIPYSLFCLKNLKSLVLSRLNLEKLPVGWNNEDNCTNIKSLVISECKLENLPDDLISKNPSIEELTFQGVNLALLNNENQCPISSIELDKVIEMYCPNLLSLDEARALFTRFDADKNNFLDDKELQSFNAYIFKNFPRAKEITYTKTITYLDLSFQAIRKISDDIEIMENLKVLKLKYCVYLESLSAKLGDIKLNELDLTGCLSLKTPPLEIQRRGVNSVLAYLKRLLTGSVVCKRTKLMLLGLGGAGKTSLIEALMNNVLQNGNVQPPNLTDGISILDWNVNLDEDQTLAFSVFDFAGQVVYYNTHQFFLTKRSIYILVWNVRLGAEHSGLDFWLNSIDCHAPSCPIFIVGTHIDEVSKFDLPIEKYKKKYEQIVGFHFVSSYDGKGISELSQALIDAALKEKYMGEKIPKCWLDFENKLHEIKREKYFLEYHEVEKLGENYGIFDQSELAQALVFLHDLGSIMYFNNQFLRDKVVINPQFMVDLLACVVSVNNMYIENGQLWNHDVDKIWKKYNPSLHTWILKITEKFDLTFEIPEKGLHLVPCLLSETPPSEVNLNETFSLKQTTNTYYSTLDSFKTSSKKETITIYNFEYLPIGLFNRAQVRLFLLTDSNTMWKNGSIIRKNNHVALITRKENVIEVKCSGIQPENLIFLIHEVIETLIAESFNGVNYDFSFPCPDCFDSNAINTEKSMFSASLVRQATRKKAVFLQCRNSFHVVPILDLHSKMPPDSIDTYDIQLKNSVRDLKHLKKKISTDIVILYSTKDLENDSIIKPRQIKIDLEKNGFDVWFSETPDTTSIDSISLLIRNCSLVLFCITDNFCSDTRCTDLFNFVKITILKPYVLVVLGESFEWQKTQVGALITNEFFIKINTITRYQTSLPDLIDLTTRKINVIRNKKTKKNENCQCFISYCRVNSQDAINKGTPLRNKESIGWGDPRELKEKLVKAGFSVWIDYEQVGNKKNLFDDIVEGVRNCSIFIACISNEYALSENCMKEFRFASNLKKPILMCTFGSAHRKSEWKSTELGIISCLNNKEINFQLENPKAYEDVFSELKNLKIIPVLKNPVKNDEDISDETGEESNQAYTELIELTQRKFLRQVASFSDSATSQPFPRLIIIDLPEDFGLNFMNANYSSINNSGNLFSSDYNSTNMNVSPIRSSLNLKNISSSSSKRKSEKFSPYRSQGLMERFCLRVACEHESGWHPSGMPIEYESLKNIPTSHISYLFRIMSIVKHSELSLDILKNQEKYQDLINQLEDALNSSTNIQSNQTSTPSRYSSSTYDTVNVSSFKDSYSALKNFILHKLNSMLFGVTKNLDKTANLNRLDHFELNRCSLPSGKIVWLCDEHSREEHVQILTSIESVNFSQFQNDEFNAILFEELKKYDQ</sequence>
<dbReference type="InterPro" id="IPR018247">
    <property type="entry name" value="EF_Hand_1_Ca_BS"/>
</dbReference>
<feature type="domain" description="EF-hand" evidence="10">
    <location>
        <begin position="622"/>
        <end position="657"/>
    </location>
</feature>
<dbReference type="EC" id="2.7.11.1" evidence="1"/>
<keyword evidence="2" id="KW-0808">Transferase</keyword>
<feature type="domain" description="Roc" evidence="11">
    <location>
        <begin position="752"/>
        <end position="925"/>
    </location>
</feature>
<dbReference type="InterPro" id="IPR020859">
    <property type="entry name" value="ROC"/>
</dbReference>
<dbReference type="Gene3D" id="3.30.70.1390">
    <property type="entry name" value="ROC domain from the Parkinson's disease-associated leucine-rich repeat kinase 2"/>
    <property type="match status" value="1"/>
</dbReference>
<keyword evidence="3" id="KW-0677">Repeat</keyword>
<dbReference type="Gene3D" id="3.30.310.200">
    <property type="match status" value="1"/>
</dbReference>
<dbReference type="GO" id="GO:0005524">
    <property type="term" value="F:ATP binding"/>
    <property type="evidence" value="ECO:0007669"/>
    <property type="project" value="UniProtKB-KW"/>
</dbReference>
<name>A0A813RKH2_9BILA</name>
<evidence type="ECO:0000256" key="4">
    <source>
        <dbReference type="ARBA" id="ARBA00022741"/>
    </source>
</evidence>
<evidence type="ECO:0000256" key="3">
    <source>
        <dbReference type="ARBA" id="ARBA00022737"/>
    </source>
</evidence>
<dbReference type="InterPro" id="IPR036388">
    <property type="entry name" value="WH-like_DNA-bd_sf"/>
</dbReference>
<dbReference type="Pfam" id="PF08477">
    <property type="entry name" value="Roc"/>
    <property type="match status" value="1"/>
</dbReference>
<accession>A0A813RKH2</accession>
<comment type="catalytic activity">
    <reaction evidence="8">
        <text>L-threonyl-[protein] + ATP = O-phospho-L-threonyl-[protein] + ADP + H(+)</text>
        <dbReference type="Rhea" id="RHEA:46608"/>
        <dbReference type="Rhea" id="RHEA-COMP:11060"/>
        <dbReference type="Rhea" id="RHEA-COMP:11605"/>
        <dbReference type="ChEBI" id="CHEBI:15378"/>
        <dbReference type="ChEBI" id="CHEBI:30013"/>
        <dbReference type="ChEBI" id="CHEBI:30616"/>
        <dbReference type="ChEBI" id="CHEBI:61977"/>
        <dbReference type="ChEBI" id="CHEBI:456216"/>
        <dbReference type="EC" id="2.7.11.1"/>
    </reaction>
</comment>
<dbReference type="PROSITE" id="PS51424">
    <property type="entry name" value="ROC"/>
    <property type="match status" value="1"/>
</dbReference>
<dbReference type="PROSITE" id="PS50222">
    <property type="entry name" value="EF_HAND_2"/>
    <property type="match status" value="1"/>
</dbReference>
<dbReference type="SUPFAM" id="SSF52540">
    <property type="entry name" value="P-loop containing nucleoside triphosphate hydrolases"/>
    <property type="match status" value="1"/>
</dbReference>
<organism evidence="12 13">
    <name type="scientific">Brachionus calyciflorus</name>
    <dbReference type="NCBI Taxonomy" id="104777"/>
    <lineage>
        <taxon>Eukaryota</taxon>
        <taxon>Metazoa</taxon>
        <taxon>Spiralia</taxon>
        <taxon>Gnathifera</taxon>
        <taxon>Rotifera</taxon>
        <taxon>Eurotatoria</taxon>
        <taxon>Monogononta</taxon>
        <taxon>Pseudotrocha</taxon>
        <taxon>Ploima</taxon>
        <taxon>Brachionidae</taxon>
        <taxon>Brachionus</taxon>
    </lineage>
</organism>
<reference evidence="12" key="1">
    <citation type="submission" date="2021-02" db="EMBL/GenBank/DDBJ databases">
        <authorList>
            <person name="Nowell W R."/>
        </authorList>
    </citation>
    <scope>NUCLEOTIDE SEQUENCE</scope>
    <source>
        <strain evidence="12">Ploen Becks lab</strain>
    </source>
</reference>
<keyword evidence="7" id="KW-0342">GTP-binding</keyword>
<evidence type="ECO:0000256" key="7">
    <source>
        <dbReference type="ARBA" id="ARBA00023134"/>
    </source>
</evidence>
<dbReference type="Pfam" id="PF13676">
    <property type="entry name" value="TIR_2"/>
    <property type="match status" value="1"/>
</dbReference>
<keyword evidence="13" id="KW-1185">Reference proteome</keyword>
<dbReference type="InterPro" id="IPR000157">
    <property type="entry name" value="TIR_dom"/>
</dbReference>
<keyword evidence="6" id="KW-0067">ATP-binding</keyword>
<dbReference type="OrthoDB" id="10252328at2759"/>
<dbReference type="GO" id="GO:0005509">
    <property type="term" value="F:calcium ion binding"/>
    <property type="evidence" value="ECO:0007669"/>
    <property type="project" value="InterPro"/>
</dbReference>
<dbReference type="SUPFAM" id="SSF52200">
    <property type="entry name" value="Toll/Interleukin receptor TIR domain"/>
    <property type="match status" value="2"/>
</dbReference>
<dbReference type="InterPro" id="IPR027417">
    <property type="entry name" value="P-loop_NTPase"/>
</dbReference>
<dbReference type="EMBL" id="CAJNOC010000608">
    <property type="protein sequence ID" value="CAF0782367.1"/>
    <property type="molecule type" value="Genomic_DNA"/>
</dbReference>